<comment type="caution">
    <text evidence="2">The sequence shown here is derived from an EMBL/GenBank/DDBJ whole genome shotgun (WGS) entry which is preliminary data.</text>
</comment>
<accession>A0AAP0BT24</accession>
<keyword evidence="3" id="KW-1185">Reference proteome</keyword>
<feature type="compositionally biased region" description="Basic and acidic residues" evidence="1">
    <location>
        <begin position="32"/>
        <end position="44"/>
    </location>
</feature>
<dbReference type="EMBL" id="JBBWWQ010000004">
    <property type="protein sequence ID" value="KAK8949568.1"/>
    <property type="molecule type" value="Genomic_DNA"/>
</dbReference>
<gene>
    <name evidence="2" type="ORF">KSP39_PZI005756</name>
</gene>
<name>A0AAP0BT24_9ASPA</name>
<dbReference type="AlphaFoldDB" id="A0AAP0BT24"/>
<dbReference type="Proteomes" id="UP001418222">
    <property type="component" value="Unassembled WGS sequence"/>
</dbReference>
<sequence length="170" mass="18800">MWRAMLQKMDPAVEMFRAKAGTVAKTITGDASENREAGKQREPDGVDVSSEICSFNGIQKDPLRISSFMSKVNSLGGPHWNPPMEPRQWIRCSVPWRQRPATIGLACGVAADVRMRRDNGGVQCWKIQLWLRCWRAATAWCSTGVDESTRADLLRGVVLALEAARLGGEG</sequence>
<proteinExistence type="predicted"/>
<evidence type="ECO:0000313" key="2">
    <source>
        <dbReference type="EMBL" id="KAK8949568.1"/>
    </source>
</evidence>
<reference evidence="2 3" key="1">
    <citation type="journal article" date="2022" name="Nat. Plants">
        <title>Genomes of leafy and leafless Platanthera orchids illuminate the evolution of mycoheterotrophy.</title>
        <authorList>
            <person name="Li M.H."/>
            <person name="Liu K.W."/>
            <person name="Li Z."/>
            <person name="Lu H.C."/>
            <person name="Ye Q.L."/>
            <person name="Zhang D."/>
            <person name="Wang J.Y."/>
            <person name="Li Y.F."/>
            <person name="Zhong Z.M."/>
            <person name="Liu X."/>
            <person name="Yu X."/>
            <person name="Liu D.K."/>
            <person name="Tu X.D."/>
            <person name="Liu B."/>
            <person name="Hao Y."/>
            <person name="Liao X.Y."/>
            <person name="Jiang Y.T."/>
            <person name="Sun W.H."/>
            <person name="Chen J."/>
            <person name="Chen Y.Q."/>
            <person name="Ai Y."/>
            <person name="Zhai J.W."/>
            <person name="Wu S.S."/>
            <person name="Zhou Z."/>
            <person name="Hsiao Y.Y."/>
            <person name="Wu W.L."/>
            <person name="Chen Y.Y."/>
            <person name="Lin Y.F."/>
            <person name="Hsu J.L."/>
            <person name="Li C.Y."/>
            <person name="Wang Z.W."/>
            <person name="Zhao X."/>
            <person name="Zhong W.Y."/>
            <person name="Ma X.K."/>
            <person name="Ma L."/>
            <person name="Huang J."/>
            <person name="Chen G.Z."/>
            <person name="Huang M.Z."/>
            <person name="Huang L."/>
            <person name="Peng D.H."/>
            <person name="Luo Y.B."/>
            <person name="Zou S.Q."/>
            <person name="Chen S.P."/>
            <person name="Lan S."/>
            <person name="Tsai W.C."/>
            <person name="Van de Peer Y."/>
            <person name="Liu Z.J."/>
        </authorList>
    </citation>
    <scope>NUCLEOTIDE SEQUENCE [LARGE SCALE GENOMIC DNA]</scope>
    <source>
        <strain evidence="2">Lor287</strain>
    </source>
</reference>
<feature type="region of interest" description="Disordered" evidence="1">
    <location>
        <begin position="27"/>
        <end position="46"/>
    </location>
</feature>
<protein>
    <submittedName>
        <fullName evidence="2">Uncharacterized protein</fullName>
    </submittedName>
</protein>
<evidence type="ECO:0000313" key="3">
    <source>
        <dbReference type="Proteomes" id="UP001418222"/>
    </source>
</evidence>
<evidence type="ECO:0000256" key="1">
    <source>
        <dbReference type="SAM" id="MobiDB-lite"/>
    </source>
</evidence>
<organism evidence="2 3">
    <name type="scientific">Platanthera zijinensis</name>
    <dbReference type="NCBI Taxonomy" id="2320716"/>
    <lineage>
        <taxon>Eukaryota</taxon>
        <taxon>Viridiplantae</taxon>
        <taxon>Streptophyta</taxon>
        <taxon>Embryophyta</taxon>
        <taxon>Tracheophyta</taxon>
        <taxon>Spermatophyta</taxon>
        <taxon>Magnoliopsida</taxon>
        <taxon>Liliopsida</taxon>
        <taxon>Asparagales</taxon>
        <taxon>Orchidaceae</taxon>
        <taxon>Orchidoideae</taxon>
        <taxon>Orchideae</taxon>
        <taxon>Orchidinae</taxon>
        <taxon>Platanthera</taxon>
    </lineage>
</organism>